<dbReference type="STRING" id="695939.SAMN00790413_00697"/>
<dbReference type="EMBL" id="FWWU01000009">
    <property type="protein sequence ID" value="SMB90247.1"/>
    <property type="molecule type" value="Genomic_DNA"/>
</dbReference>
<name>A0A1W1V9V9_9DEIO</name>
<evidence type="ECO:0000313" key="2">
    <source>
        <dbReference type="EMBL" id="SMB90247.1"/>
    </source>
</evidence>
<feature type="region of interest" description="Disordered" evidence="1">
    <location>
        <begin position="155"/>
        <end position="307"/>
    </location>
</feature>
<feature type="compositionally biased region" description="Gly residues" evidence="1">
    <location>
        <begin position="226"/>
        <end position="235"/>
    </location>
</feature>
<feature type="compositionally biased region" description="Acidic residues" evidence="1">
    <location>
        <begin position="113"/>
        <end position="128"/>
    </location>
</feature>
<gene>
    <name evidence="2" type="ORF">SAMN00790413_00697</name>
</gene>
<feature type="compositionally biased region" description="Basic and acidic residues" evidence="1">
    <location>
        <begin position="59"/>
        <end position="68"/>
    </location>
</feature>
<evidence type="ECO:0000313" key="3">
    <source>
        <dbReference type="Proteomes" id="UP000192582"/>
    </source>
</evidence>
<feature type="compositionally biased region" description="Gly residues" evidence="1">
    <location>
        <begin position="205"/>
        <end position="216"/>
    </location>
</feature>
<accession>A0A1W1V9V9</accession>
<sequence length="307" mass="33213">MCPGPPWKSTWRPKTAHKGTLVDVAGRAAELAPAGTERRERKNKIMTDDTRTQMQGDTHGTHDQDQHDASGAPAEVQAILPELQGELDEDPVLDAQEAHTEGLSAALDSGNVGDDDTGAEDGEEDEYIDADDLIELLNEMKEMLEAQGKEIRGLRREMRELREGQGGQGGGSFRPREDRGGDRGGFQGGGDRGGFRPREDRGGDRGGYQGGQGGGFRPREDRGGDRGGFQGGGDRGGFRPREDRGGFQGGGDRGGFRPREDRGGDRNFGDREFRPRDGGAPAGGNSEGGFRPRARADRGWDNKRRDE</sequence>
<feature type="region of interest" description="Disordered" evidence="1">
    <location>
        <begin position="1"/>
        <end position="128"/>
    </location>
</feature>
<feature type="compositionally biased region" description="Basic and acidic residues" evidence="1">
    <location>
        <begin position="236"/>
        <end position="245"/>
    </location>
</feature>
<feature type="compositionally biased region" description="Basic and acidic residues" evidence="1">
    <location>
        <begin position="294"/>
        <end position="307"/>
    </location>
</feature>
<proteinExistence type="predicted"/>
<reference evidence="2 3" key="1">
    <citation type="submission" date="2017-04" db="EMBL/GenBank/DDBJ databases">
        <authorList>
            <person name="Afonso C.L."/>
            <person name="Miller P.J."/>
            <person name="Scott M.A."/>
            <person name="Spackman E."/>
            <person name="Goraichik I."/>
            <person name="Dimitrov K.M."/>
            <person name="Suarez D.L."/>
            <person name="Swayne D.E."/>
        </authorList>
    </citation>
    <scope>NUCLEOTIDE SEQUENCE [LARGE SCALE GENOMIC DNA]</scope>
    <source>
        <strain evidence="2 3">KR-140</strain>
    </source>
</reference>
<feature type="compositionally biased region" description="Basic and acidic residues" evidence="1">
    <location>
        <begin position="36"/>
        <end position="51"/>
    </location>
</feature>
<keyword evidence="3" id="KW-1185">Reference proteome</keyword>
<protein>
    <submittedName>
        <fullName evidence="2">Uncharacterized protein</fullName>
    </submittedName>
</protein>
<feature type="compositionally biased region" description="Basic and acidic residues" evidence="1">
    <location>
        <begin position="254"/>
        <end position="277"/>
    </location>
</feature>
<organism evidence="2 3">
    <name type="scientific">Deinococcus hopiensis KR-140</name>
    <dbReference type="NCBI Taxonomy" id="695939"/>
    <lineage>
        <taxon>Bacteria</taxon>
        <taxon>Thermotogati</taxon>
        <taxon>Deinococcota</taxon>
        <taxon>Deinococci</taxon>
        <taxon>Deinococcales</taxon>
        <taxon>Deinococcaceae</taxon>
        <taxon>Deinococcus</taxon>
    </lineage>
</organism>
<dbReference type="Proteomes" id="UP000192582">
    <property type="component" value="Unassembled WGS sequence"/>
</dbReference>
<dbReference type="AlphaFoldDB" id="A0A1W1V9V9"/>
<evidence type="ECO:0000256" key="1">
    <source>
        <dbReference type="SAM" id="MobiDB-lite"/>
    </source>
</evidence>
<feature type="compositionally biased region" description="Basic and acidic residues" evidence="1">
    <location>
        <begin position="193"/>
        <end position="204"/>
    </location>
</feature>
<feature type="compositionally biased region" description="Gly residues" evidence="1">
    <location>
        <begin position="183"/>
        <end position="192"/>
    </location>
</feature>